<dbReference type="EMBL" id="FOAK01000013">
    <property type="protein sequence ID" value="SEL25355.1"/>
    <property type="molecule type" value="Genomic_DNA"/>
</dbReference>
<dbReference type="OrthoDB" id="64172at2157"/>
<dbReference type="Pfam" id="PF19094">
    <property type="entry name" value="EMC6_arch"/>
    <property type="match status" value="1"/>
</dbReference>
<dbReference type="Proteomes" id="UP000199506">
    <property type="component" value="Unassembled WGS sequence"/>
</dbReference>
<name>A0A1H7NQM0_9EURY</name>
<reference evidence="2 3" key="1">
    <citation type="submission" date="2016-10" db="EMBL/GenBank/DDBJ databases">
        <authorList>
            <person name="de Groot N.N."/>
        </authorList>
    </citation>
    <scope>NUCLEOTIDE SEQUENCE [LARGE SCALE GENOMIC DNA]</scope>
    <source>
        <strain evidence="2 3">DSM 11978</strain>
    </source>
</reference>
<proteinExistence type="predicted"/>
<evidence type="ECO:0000256" key="1">
    <source>
        <dbReference type="SAM" id="Phobius"/>
    </source>
</evidence>
<sequence>MDITVKVTSIHIVAGIIAALISTGLTLGWFGFKNDIFAFFIAVIILYFVGQACQKIAGDEISGFSQWLWDGIAPFYFTWVIAYTIFAIYL</sequence>
<keyword evidence="1" id="KW-1133">Transmembrane helix</keyword>
<keyword evidence="1" id="KW-0812">Transmembrane</keyword>
<feature type="transmembrane region" description="Helical" evidence="1">
    <location>
        <begin position="12"/>
        <end position="30"/>
    </location>
</feature>
<dbReference type="RefSeq" id="WP_069574708.1">
    <property type="nucleotide sequence ID" value="NZ_FOAK01000013.1"/>
</dbReference>
<gene>
    <name evidence="2" type="ORF">SAMN05216439_0239</name>
</gene>
<accession>A0A1H7NQM0</accession>
<dbReference type="InterPro" id="IPR043941">
    <property type="entry name" value="EMC6-arch"/>
</dbReference>
<feature type="transmembrane region" description="Helical" evidence="1">
    <location>
        <begin position="36"/>
        <end position="56"/>
    </location>
</feature>
<organism evidence="2 3">
    <name type="scientific">Methanobrevibacter gottschalkii</name>
    <dbReference type="NCBI Taxonomy" id="190974"/>
    <lineage>
        <taxon>Archaea</taxon>
        <taxon>Methanobacteriati</taxon>
        <taxon>Methanobacteriota</taxon>
        <taxon>Methanomada group</taxon>
        <taxon>Methanobacteria</taxon>
        <taxon>Methanobacteriales</taxon>
        <taxon>Methanobacteriaceae</taxon>
        <taxon>Methanobrevibacter</taxon>
    </lineage>
</organism>
<feature type="transmembrane region" description="Helical" evidence="1">
    <location>
        <begin position="68"/>
        <end position="89"/>
    </location>
</feature>
<protein>
    <submittedName>
        <fullName evidence="2">Uncharacterized protein</fullName>
    </submittedName>
</protein>
<dbReference type="AlphaFoldDB" id="A0A1H7NQM0"/>
<keyword evidence="1" id="KW-0472">Membrane</keyword>
<evidence type="ECO:0000313" key="2">
    <source>
        <dbReference type="EMBL" id="SEL25355.1"/>
    </source>
</evidence>
<evidence type="ECO:0000313" key="3">
    <source>
        <dbReference type="Proteomes" id="UP000199506"/>
    </source>
</evidence>